<reference evidence="2 3" key="2">
    <citation type="journal article" date="2023" name="Plant Pathol.">
        <title>Dismantling and reorganizing Pseudomonas marginalis sensu#lato.</title>
        <authorList>
            <person name="Sawada H."/>
            <person name="Fujikawa T."/>
            <person name="Satou M."/>
        </authorList>
    </citation>
    <scope>NUCLEOTIDE SEQUENCE [LARGE SCALE GENOMIC DNA]</scope>
    <source>
        <strain evidence="2 3">MAFF 302030</strain>
    </source>
</reference>
<reference evidence="2 3" key="1">
    <citation type="journal article" date="2022" name="Int. J. Syst. Evol. Microbiol.">
        <title>Pseudomonas aegrilactucae sp. nov. and Pseudomonas morbosilactucae sp. nov., pathogens causing bacterial rot of lettuce in Japan.</title>
        <authorList>
            <person name="Sawada H."/>
            <person name="Fujikawa T."/>
            <person name="Satou M."/>
        </authorList>
    </citation>
    <scope>NUCLEOTIDE SEQUENCE [LARGE SCALE GENOMIC DNA]</scope>
    <source>
        <strain evidence="2 3">MAFF 302030</strain>
    </source>
</reference>
<comment type="caution">
    <text evidence="2">The sequence shown here is derived from an EMBL/GenBank/DDBJ whole genome shotgun (WGS) entry which is preliminary data.</text>
</comment>
<sequence>FTFGANDSVSGTATGSTYSVNGNLVYTITGMSKSAATLADFRALSLASQLLQKPAPTNNVGQRTSVGARLAGDGDSKTGVGLEDPIAGKPAPAKAGSYASRRLQMGYQKRCWVRRLHQVSSTRSIEPLAASPTRSCKLLRSA</sequence>
<feature type="compositionally biased region" description="Polar residues" evidence="1">
    <location>
        <begin position="55"/>
        <end position="65"/>
    </location>
</feature>
<evidence type="ECO:0000256" key="1">
    <source>
        <dbReference type="SAM" id="MobiDB-lite"/>
    </source>
</evidence>
<evidence type="ECO:0000313" key="3">
    <source>
        <dbReference type="Proteomes" id="UP001155059"/>
    </source>
</evidence>
<organism evidence="2 3">
    <name type="scientific">Pseudomonas morbosilactucae</name>
    <dbReference type="NCBI Taxonomy" id="2938197"/>
    <lineage>
        <taxon>Bacteria</taxon>
        <taxon>Pseudomonadati</taxon>
        <taxon>Pseudomonadota</taxon>
        <taxon>Gammaproteobacteria</taxon>
        <taxon>Pseudomonadales</taxon>
        <taxon>Pseudomonadaceae</taxon>
        <taxon>Pseudomonas</taxon>
    </lineage>
</organism>
<dbReference type="AlphaFoldDB" id="A0A9X1YNV6"/>
<feature type="non-terminal residue" evidence="2">
    <location>
        <position position="1"/>
    </location>
</feature>
<protein>
    <submittedName>
        <fullName evidence="2">Uncharacterized protein</fullName>
    </submittedName>
</protein>
<evidence type="ECO:0000313" key="2">
    <source>
        <dbReference type="EMBL" id="MCK9796198.1"/>
    </source>
</evidence>
<dbReference type="Proteomes" id="UP001155059">
    <property type="component" value="Unassembled WGS sequence"/>
</dbReference>
<accession>A0A9X1YNV6</accession>
<feature type="compositionally biased region" description="Low complexity" evidence="1">
    <location>
        <begin position="87"/>
        <end position="98"/>
    </location>
</feature>
<dbReference type="RefSeq" id="WP_268264171.1">
    <property type="nucleotide sequence ID" value="NZ_JALQCW010000002.1"/>
</dbReference>
<proteinExistence type="predicted"/>
<feature type="region of interest" description="Disordered" evidence="1">
    <location>
        <begin position="55"/>
        <end position="98"/>
    </location>
</feature>
<dbReference type="EMBL" id="JALQCW010000002">
    <property type="protein sequence ID" value="MCK9796198.1"/>
    <property type="molecule type" value="Genomic_DNA"/>
</dbReference>
<name>A0A9X1YNV6_9PSED</name>
<gene>
    <name evidence="2" type="ORF">M1B34_00135</name>
</gene>